<keyword evidence="3 9" id="KW-1003">Cell membrane</keyword>
<comment type="subcellular location">
    <subcellularLocation>
        <location evidence="9">Cell membrane</location>
        <topology evidence="9">Multi-pass membrane protein</topology>
    </subcellularLocation>
    <subcellularLocation>
        <location evidence="1">Membrane</location>
        <topology evidence="1">Multi-pass membrane protein</topology>
    </subcellularLocation>
</comment>
<proteinExistence type="inferred from homology"/>
<evidence type="ECO:0000256" key="9">
    <source>
        <dbReference type="HAMAP-Rule" id="MF_00115"/>
    </source>
</evidence>
<comment type="subunit">
    <text evidence="9">Homopentamer.</text>
</comment>
<evidence type="ECO:0000313" key="11">
    <source>
        <dbReference type="Proteomes" id="UP000199159"/>
    </source>
</evidence>
<accession>A0A1H0WXN4</accession>
<evidence type="ECO:0000256" key="6">
    <source>
        <dbReference type="ARBA" id="ARBA00023065"/>
    </source>
</evidence>
<evidence type="ECO:0000256" key="8">
    <source>
        <dbReference type="ARBA" id="ARBA00023303"/>
    </source>
</evidence>
<evidence type="ECO:0000256" key="5">
    <source>
        <dbReference type="ARBA" id="ARBA00022989"/>
    </source>
</evidence>
<sequence>MKVVQEFKEFAIRGNVIDMGIGVIIGTAFGKIVDSLVSDIIMPPIGLLLGRVDFSNLYINLSNRPYSSLSAAKEAGAATINYGLFINSVFHFGIVAFATFITIRQINKLRSSPTSFSSKSCPACFTTIPAEAYRCPNCTSMLDESLMNSQSEPEMKINIS</sequence>
<evidence type="ECO:0000256" key="1">
    <source>
        <dbReference type="ARBA" id="ARBA00004141"/>
    </source>
</evidence>
<dbReference type="GO" id="GO:0008381">
    <property type="term" value="F:mechanosensitive monoatomic ion channel activity"/>
    <property type="evidence" value="ECO:0007669"/>
    <property type="project" value="UniProtKB-UniRule"/>
</dbReference>
<feature type="transmembrane region" description="Helical" evidence="9">
    <location>
        <begin position="12"/>
        <end position="33"/>
    </location>
</feature>
<keyword evidence="8 9" id="KW-0407">Ion channel</keyword>
<keyword evidence="11" id="KW-1185">Reference proteome</keyword>
<evidence type="ECO:0000256" key="4">
    <source>
        <dbReference type="ARBA" id="ARBA00022692"/>
    </source>
</evidence>
<dbReference type="PANTHER" id="PTHR30266">
    <property type="entry name" value="MECHANOSENSITIVE CHANNEL MSCL"/>
    <property type="match status" value="1"/>
</dbReference>
<comment type="function">
    <text evidence="9">Channel that opens in response to stretch forces in the membrane lipid bilayer. May participate in the regulation of osmotic pressure changes within the cell.</text>
</comment>
<gene>
    <name evidence="9" type="primary">mscL</name>
    <name evidence="10" type="ORF">SAMN05216565_11851</name>
</gene>
<dbReference type="HAMAP" id="MF_00115">
    <property type="entry name" value="MscL"/>
    <property type="match status" value="1"/>
</dbReference>
<dbReference type="Proteomes" id="UP000199159">
    <property type="component" value="Unassembled WGS sequence"/>
</dbReference>
<comment type="similarity">
    <text evidence="9">Belongs to the MscL family.</text>
</comment>
<keyword evidence="5 9" id="KW-1133">Transmembrane helix</keyword>
<dbReference type="InterPro" id="IPR036019">
    <property type="entry name" value="MscL_channel"/>
</dbReference>
<dbReference type="AlphaFoldDB" id="A0A1H0WXN4"/>
<dbReference type="NCBIfam" id="TIGR00220">
    <property type="entry name" value="mscL"/>
    <property type="match status" value="1"/>
</dbReference>
<dbReference type="PANTHER" id="PTHR30266:SF2">
    <property type="entry name" value="LARGE-CONDUCTANCE MECHANOSENSITIVE CHANNEL"/>
    <property type="match status" value="1"/>
</dbReference>
<reference evidence="11" key="1">
    <citation type="submission" date="2016-10" db="EMBL/GenBank/DDBJ databases">
        <authorList>
            <person name="Varghese N."/>
            <person name="Submissions S."/>
        </authorList>
    </citation>
    <scope>NUCLEOTIDE SEQUENCE [LARGE SCALE GENOMIC DNA]</scope>
    <source>
        <strain evidence="11">IBRC-M10078</strain>
    </source>
</reference>
<dbReference type="EMBL" id="FNJU01000018">
    <property type="protein sequence ID" value="SDP95402.1"/>
    <property type="molecule type" value="Genomic_DNA"/>
</dbReference>
<dbReference type="GO" id="GO:0005886">
    <property type="term" value="C:plasma membrane"/>
    <property type="evidence" value="ECO:0007669"/>
    <property type="project" value="UniProtKB-SubCell"/>
</dbReference>
<dbReference type="NCBIfam" id="NF001843">
    <property type="entry name" value="PRK00567.1-4"/>
    <property type="match status" value="1"/>
</dbReference>
<dbReference type="OrthoDB" id="9810350at2"/>
<dbReference type="SUPFAM" id="SSF81330">
    <property type="entry name" value="Gated mechanosensitive channel"/>
    <property type="match status" value="1"/>
</dbReference>
<keyword evidence="6 9" id="KW-0406">Ion transport</keyword>
<name>A0A1H0WXN4_9BACI</name>
<evidence type="ECO:0000256" key="3">
    <source>
        <dbReference type="ARBA" id="ARBA00022475"/>
    </source>
</evidence>
<dbReference type="PRINTS" id="PR01264">
    <property type="entry name" value="MECHCHANNEL"/>
</dbReference>
<dbReference type="RefSeq" id="WP_090859336.1">
    <property type="nucleotide sequence ID" value="NZ_FNJU01000018.1"/>
</dbReference>
<dbReference type="InterPro" id="IPR001185">
    <property type="entry name" value="MS_channel"/>
</dbReference>
<keyword evidence="2 9" id="KW-0813">Transport</keyword>
<evidence type="ECO:0000256" key="2">
    <source>
        <dbReference type="ARBA" id="ARBA00022448"/>
    </source>
</evidence>
<keyword evidence="7 9" id="KW-0472">Membrane</keyword>
<feature type="transmembrane region" description="Helical" evidence="9">
    <location>
        <begin position="79"/>
        <end position="103"/>
    </location>
</feature>
<evidence type="ECO:0000313" key="10">
    <source>
        <dbReference type="EMBL" id="SDP95402.1"/>
    </source>
</evidence>
<dbReference type="STRING" id="930152.SAMN05216565_11851"/>
<protein>
    <recommendedName>
        <fullName evidence="9">Large-conductance mechanosensitive channel</fullName>
    </recommendedName>
</protein>
<organism evidence="10 11">
    <name type="scientific">Litchfieldia salsa</name>
    <dbReference type="NCBI Taxonomy" id="930152"/>
    <lineage>
        <taxon>Bacteria</taxon>
        <taxon>Bacillati</taxon>
        <taxon>Bacillota</taxon>
        <taxon>Bacilli</taxon>
        <taxon>Bacillales</taxon>
        <taxon>Bacillaceae</taxon>
        <taxon>Litchfieldia</taxon>
    </lineage>
</organism>
<dbReference type="Pfam" id="PF01741">
    <property type="entry name" value="MscL"/>
    <property type="match status" value="1"/>
</dbReference>
<dbReference type="Gene3D" id="1.10.1200.120">
    <property type="entry name" value="Large-conductance mechanosensitive channel, MscL, domain 1"/>
    <property type="match status" value="1"/>
</dbReference>
<evidence type="ECO:0000256" key="7">
    <source>
        <dbReference type="ARBA" id="ARBA00023136"/>
    </source>
</evidence>
<keyword evidence="4 9" id="KW-0812">Transmembrane</keyword>
<dbReference type="InterPro" id="IPR037673">
    <property type="entry name" value="MSC/AndL"/>
</dbReference>